<gene>
    <name evidence="1" type="ORF">SAMN02745941_03708</name>
</gene>
<organism evidence="1 2">
    <name type="scientific">Clostridium intestinale DSM 6191</name>
    <dbReference type="NCBI Taxonomy" id="1121320"/>
    <lineage>
        <taxon>Bacteria</taxon>
        <taxon>Bacillati</taxon>
        <taxon>Bacillota</taxon>
        <taxon>Clostridia</taxon>
        <taxon>Eubacteriales</taxon>
        <taxon>Clostridiaceae</taxon>
        <taxon>Clostridium</taxon>
    </lineage>
</organism>
<proteinExistence type="predicted"/>
<name>A0A1M6AMZ6_9CLOT</name>
<dbReference type="Proteomes" id="UP000184241">
    <property type="component" value="Unassembled WGS sequence"/>
</dbReference>
<accession>A0A1M6AMZ6</accession>
<dbReference type="Pfam" id="PF13315">
    <property type="entry name" value="DUF4085"/>
    <property type="match status" value="1"/>
</dbReference>
<evidence type="ECO:0000313" key="1">
    <source>
        <dbReference type="EMBL" id="SHI37767.1"/>
    </source>
</evidence>
<evidence type="ECO:0000313" key="2">
    <source>
        <dbReference type="Proteomes" id="UP000184241"/>
    </source>
</evidence>
<protein>
    <submittedName>
        <fullName evidence="1">Uncharacterized protein</fullName>
    </submittedName>
</protein>
<dbReference type="RefSeq" id="WP_073021955.1">
    <property type="nucleotide sequence ID" value="NZ_FQXU01000013.1"/>
</dbReference>
<dbReference type="AlphaFoldDB" id="A0A1M6AMZ6"/>
<dbReference type="InterPro" id="IPR025144">
    <property type="entry name" value="DUF4085"/>
</dbReference>
<dbReference type="EMBL" id="FQXU01000013">
    <property type="protein sequence ID" value="SHI37767.1"/>
    <property type="molecule type" value="Genomic_DNA"/>
</dbReference>
<reference evidence="1 2" key="1">
    <citation type="submission" date="2016-11" db="EMBL/GenBank/DDBJ databases">
        <authorList>
            <person name="Jaros S."/>
            <person name="Januszkiewicz K."/>
            <person name="Wedrychowicz H."/>
        </authorList>
    </citation>
    <scope>NUCLEOTIDE SEQUENCE [LARGE SCALE GENOMIC DNA]</scope>
    <source>
        <strain evidence="1 2">DSM 6191</strain>
    </source>
</reference>
<sequence length="246" mass="29700">MNYFNKEWCESCQRIGLHLILEEDKQAEIFSEEYFQQLYNQKLIEFLDSWKEIASITNKPFDKENLTKQFEDSFIYNQEYTKKLLPQDILIKIADIRVYVLNKATHQVINDVALFCEYNKQLVERTIKQYNKHYKKVLNSFNKNVIENIHFHDCIITDIRQSEESLSITFDNSNGFTDIYEVQFHNYKLINQDNLLKYSWWLHDEIYITNGKYELQVLLENKNSNLVEFSVYAEHISFKRNQVDLQ</sequence>